<evidence type="ECO:0000256" key="3">
    <source>
        <dbReference type="ARBA" id="ARBA00022692"/>
    </source>
</evidence>
<dbReference type="EMBL" id="CAJFDH010000004">
    <property type="protein sequence ID" value="CAD5219406.1"/>
    <property type="molecule type" value="Genomic_DNA"/>
</dbReference>
<evidence type="ECO:0000256" key="2">
    <source>
        <dbReference type="ARBA" id="ARBA00022475"/>
    </source>
</evidence>
<dbReference type="Pfam" id="PF08357">
    <property type="entry name" value="SEFIR"/>
    <property type="match status" value="1"/>
</dbReference>
<organism evidence="13 14">
    <name type="scientific">Bursaphelenchus okinawaensis</name>
    <dbReference type="NCBI Taxonomy" id="465554"/>
    <lineage>
        <taxon>Eukaryota</taxon>
        <taxon>Metazoa</taxon>
        <taxon>Ecdysozoa</taxon>
        <taxon>Nematoda</taxon>
        <taxon>Chromadorea</taxon>
        <taxon>Rhabditida</taxon>
        <taxon>Tylenchina</taxon>
        <taxon>Tylenchomorpha</taxon>
        <taxon>Aphelenchoidea</taxon>
        <taxon>Aphelenchoididae</taxon>
        <taxon>Bursaphelenchus</taxon>
    </lineage>
</organism>
<feature type="transmembrane region" description="Helical" evidence="10">
    <location>
        <begin position="367"/>
        <end position="392"/>
    </location>
</feature>
<keyword evidence="4 11" id="KW-0732">Signal</keyword>
<evidence type="ECO:0000256" key="5">
    <source>
        <dbReference type="ARBA" id="ARBA00022989"/>
    </source>
</evidence>
<comment type="subcellular location">
    <subcellularLocation>
        <location evidence="1">Cell membrane</location>
        <topology evidence="1">Single-pass type I membrane protein</topology>
    </subcellularLocation>
</comment>
<dbReference type="OrthoDB" id="5915222at2759"/>
<feature type="chain" id="PRO_5035595262" description="SEFIR domain-containing protein" evidence="11">
    <location>
        <begin position="23"/>
        <end position="759"/>
    </location>
</feature>
<evidence type="ECO:0000256" key="1">
    <source>
        <dbReference type="ARBA" id="ARBA00004251"/>
    </source>
</evidence>
<keyword evidence="2" id="KW-1003">Cell membrane</keyword>
<dbReference type="PANTHER" id="PTHR15583:SF20">
    <property type="entry name" value="INTERLEUKIN CYTOKINE RECEPTOR-RELATED PROTEIN 1"/>
    <property type="match status" value="1"/>
</dbReference>
<evidence type="ECO:0000256" key="6">
    <source>
        <dbReference type="ARBA" id="ARBA00023136"/>
    </source>
</evidence>
<dbReference type="Proteomes" id="UP000614601">
    <property type="component" value="Unassembled WGS sequence"/>
</dbReference>
<name>A0A811KS77_9BILA</name>
<evidence type="ECO:0000256" key="7">
    <source>
        <dbReference type="ARBA" id="ARBA00023170"/>
    </source>
</evidence>
<dbReference type="InterPro" id="IPR057066">
    <property type="entry name" value="Ig_ILCR1"/>
</dbReference>
<comment type="caution">
    <text evidence="13">The sequence shown here is derived from an EMBL/GenBank/DDBJ whole genome shotgun (WGS) entry which is preliminary data.</text>
</comment>
<evidence type="ECO:0000256" key="9">
    <source>
        <dbReference type="SAM" id="MobiDB-lite"/>
    </source>
</evidence>
<dbReference type="Gene3D" id="3.40.50.11530">
    <property type="match status" value="1"/>
</dbReference>
<dbReference type="GO" id="GO:0030368">
    <property type="term" value="F:interleukin-17 receptor activity"/>
    <property type="evidence" value="ECO:0007669"/>
    <property type="project" value="InterPro"/>
</dbReference>
<keyword evidence="7" id="KW-0675">Receptor</keyword>
<proteinExistence type="predicted"/>
<keyword evidence="8" id="KW-0325">Glycoprotein</keyword>
<feature type="region of interest" description="Disordered" evidence="9">
    <location>
        <begin position="706"/>
        <end position="759"/>
    </location>
</feature>
<evidence type="ECO:0000259" key="12">
    <source>
        <dbReference type="PROSITE" id="PS51534"/>
    </source>
</evidence>
<evidence type="ECO:0000313" key="13">
    <source>
        <dbReference type="EMBL" id="CAD5219406.1"/>
    </source>
</evidence>
<dbReference type="PROSITE" id="PS51534">
    <property type="entry name" value="SEFIR"/>
    <property type="match status" value="1"/>
</dbReference>
<sequence>MRGNCLMPILLVLFTGFLVISSESFSYTRDCNDQQHREIHCVVRPVDCEEDEQIPQVNKTTLIPDEAHDIRVSNVAKAVSKRKGESYQLSVDISWQTPPNNSTRLLHGFLLEINSEDGKQHQCFLLDVNGSTWTENTVKLSPRLHFFTESLFRFSQNYEISVHSLPEGIEITRTATKTVQMPHHPRSIGQSGLLPSNCSHSSHPFASQWAAGFRRVLVYPLTRTVHIEFIAAPPEYCFEQYEVRLMDPTVMLVERTTLISLDQLVEENTNGTVNYIGYVNFTDVELNKTYTPTVIPVETSLQGRCLCPVNSQNHPKSNNVVCTCVNSESKRIRLIKIDATKTICMGCSNETKPILETELDEDESQTWLYHLGVFLLILFLLCLLAVMILMVYQKYRTWGKAFRIQLIHDRNPSRSPNLEIADLQTNALLKPNGSVLRSTNLNILIVYSHDAPEHDLAVIAFAEYLRDVFNMDVHLDMWDAELIHKNLMDYLSLSVVNADYVVVINSIGTSARYNTKLQSLGAESPTVIQRNEAGPFDKLFLSQVDFALQHGNVISARLNYSHFDQVLPPLQGRLQYVIPDTLGPLLTALHKTNMKNDPRLNGVLPLHDEVSSRLAPQVQRSEESEPLLEMESSANSLHSATDLHQCCEEEHEEPVAQKDYLDDHNGSEDSGNVTQQMVSQEYTDDICADDGALVHNTHIDTPVHNTTFNNDTTVDKETEDDGGNILNPVTEQPLQKWRADPNQDSGMVSDADLQMISSS</sequence>
<dbReference type="InterPro" id="IPR013568">
    <property type="entry name" value="SEFIR_dom"/>
</dbReference>
<dbReference type="PANTHER" id="PTHR15583">
    <property type="entry name" value="INTERLEUKIN-17 RECEPTOR"/>
    <property type="match status" value="1"/>
</dbReference>
<keyword evidence="14" id="KW-1185">Reference proteome</keyword>
<evidence type="ECO:0000256" key="8">
    <source>
        <dbReference type="ARBA" id="ARBA00023180"/>
    </source>
</evidence>
<evidence type="ECO:0000256" key="10">
    <source>
        <dbReference type="SAM" id="Phobius"/>
    </source>
</evidence>
<dbReference type="InterPro" id="IPR038683">
    <property type="entry name" value="IL17RA/B_FnIII-like_1_sf"/>
</dbReference>
<accession>A0A811KS77</accession>
<feature type="region of interest" description="Disordered" evidence="9">
    <location>
        <begin position="610"/>
        <end position="642"/>
    </location>
</feature>
<keyword evidence="3 10" id="KW-0812">Transmembrane</keyword>
<evidence type="ECO:0000256" key="11">
    <source>
        <dbReference type="SAM" id="SignalP"/>
    </source>
</evidence>
<protein>
    <recommendedName>
        <fullName evidence="12">SEFIR domain-containing protein</fullName>
    </recommendedName>
</protein>
<dbReference type="Pfam" id="PF23608">
    <property type="entry name" value="Ig_ILCR1"/>
    <property type="match status" value="1"/>
</dbReference>
<dbReference type="InterPro" id="IPR039465">
    <property type="entry name" value="IL-17_rcpt-like"/>
</dbReference>
<feature type="signal peptide" evidence="11">
    <location>
        <begin position="1"/>
        <end position="22"/>
    </location>
</feature>
<dbReference type="EMBL" id="CAJFCW020000004">
    <property type="protein sequence ID" value="CAG9112494.1"/>
    <property type="molecule type" value="Genomic_DNA"/>
</dbReference>
<keyword evidence="5 10" id="KW-1133">Transmembrane helix</keyword>
<reference evidence="13" key="1">
    <citation type="submission" date="2020-09" db="EMBL/GenBank/DDBJ databases">
        <authorList>
            <person name="Kikuchi T."/>
        </authorList>
    </citation>
    <scope>NUCLEOTIDE SEQUENCE</scope>
    <source>
        <strain evidence="13">SH1</strain>
    </source>
</reference>
<dbReference type="Proteomes" id="UP000783686">
    <property type="component" value="Unassembled WGS sequence"/>
</dbReference>
<dbReference type="Gene3D" id="2.60.40.2160">
    <property type="entry name" value="Interleukin-17 receptor A/B, fibronectin-III-like domain 1"/>
    <property type="match status" value="1"/>
</dbReference>
<dbReference type="GO" id="GO:0005886">
    <property type="term" value="C:plasma membrane"/>
    <property type="evidence" value="ECO:0007669"/>
    <property type="project" value="UniProtKB-SubCell"/>
</dbReference>
<evidence type="ECO:0000256" key="4">
    <source>
        <dbReference type="ARBA" id="ARBA00022729"/>
    </source>
</evidence>
<evidence type="ECO:0000313" key="14">
    <source>
        <dbReference type="Proteomes" id="UP000614601"/>
    </source>
</evidence>
<keyword evidence="6 10" id="KW-0472">Membrane</keyword>
<dbReference type="Pfam" id="PF25519">
    <property type="entry name" value="ILCR1_N"/>
    <property type="match status" value="1"/>
</dbReference>
<feature type="domain" description="SEFIR" evidence="12">
    <location>
        <begin position="440"/>
        <end position="587"/>
    </location>
</feature>
<gene>
    <name evidence="13" type="ORF">BOKJ2_LOCUS8428</name>
</gene>
<dbReference type="AlphaFoldDB" id="A0A811KS77"/>